<reference evidence="2" key="1">
    <citation type="journal article" date="2014" name="Nat. Commun.">
        <title>The tobacco genome sequence and its comparison with those of tomato and potato.</title>
        <authorList>
            <person name="Sierro N."/>
            <person name="Battey J.N."/>
            <person name="Ouadi S."/>
            <person name="Bakaher N."/>
            <person name="Bovet L."/>
            <person name="Willig A."/>
            <person name="Goepfert S."/>
            <person name="Peitsch M.C."/>
            <person name="Ivanov N.V."/>
        </authorList>
    </citation>
    <scope>NUCLEOTIDE SEQUENCE [LARGE SCALE GENOMIC DNA]</scope>
</reference>
<dbReference type="STRING" id="4097.A0A1S3XUM2"/>
<dbReference type="PANTHER" id="PTHR34952">
    <property type="entry name" value="OS05G0113500 PROTEIN"/>
    <property type="match status" value="1"/>
</dbReference>
<evidence type="ECO:0000313" key="2">
    <source>
        <dbReference type="Proteomes" id="UP000790787"/>
    </source>
</evidence>
<dbReference type="KEGG" id="nta:107768759"/>
<reference evidence="3" key="2">
    <citation type="submission" date="2025-08" db="UniProtKB">
        <authorList>
            <consortium name="RefSeq"/>
        </authorList>
    </citation>
    <scope>IDENTIFICATION</scope>
    <source>
        <tissue evidence="3">Leaf</tissue>
    </source>
</reference>
<dbReference type="PaxDb" id="4097-A0A1S3XUM2"/>
<organism evidence="2 3">
    <name type="scientific">Nicotiana tabacum</name>
    <name type="common">Common tobacco</name>
    <dbReference type="NCBI Taxonomy" id="4097"/>
    <lineage>
        <taxon>Eukaryota</taxon>
        <taxon>Viridiplantae</taxon>
        <taxon>Streptophyta</taxon>
        <taxon>Embryophyta</taxon>
        <taxon>Tracheophyta</taxon>
        <taxon>Spermatophyta</taxon>
        <taxon>Magnoliopsida</taxon>
        <taxon>eudicotyledons</taxon>
        <taxon>Gunneridae</taxon>
        <taxon>Pentapetalae</taxon>
        <taxon>asterids</taxon>
        <taxon>lamiids</taxon>
        <taxon>Solanales</taxon>
        <taxon>Solanaceae</taxon>
        <taxon>Nicotianoideae</taxon>
        <taxon>Nicotianeae</taxon>
        <taxon>Nicotiana</taxon>
    </lineage>
</organism>
<dbReference type="RefSeq" id="XP_016443392.1">
    <property type="nucleotide sequence ID" value="XM_016587906.2"/>
</dbReference>
<gene>
    <name evidence="3" type="primary">LOC107768759</name>
</gene>
<feature type="compositionally biased region" description="Basic residues" evidence="1">
    <location>
        <begin position="218"/>
        <end position="254"/>
    </location>
</feature>
<dbReference type="RefSeq" id="XP_016443392.1">
    <property type="nucleotide sequence ID" value="XM_016587906.1"/>
</dbReference>
<sequence>MLDWIWLVLFGGSDKVHFDQQTQRSLLLSLYLMGDCPPNYKSVSENVGGFCESSKETPDCAFGYIGLSINDLGCHLTDYLNIQGGEDSNNKCNSETVKENVIKDSHGSDSGKVASVKCLIKCATSPCSGMSVPPAEIGGEERKENVTAEVMIHGADAKSPDLSYSRSVSLPTPLKLVSAIKGSRQKLGSQPRKLTVTWAPDVYDPVPTAVSHVPNKGQCHKSGKKKNGKNKQKNNGKSSRGNKGKDKKQARRHGGSSQISYHPLDDSNITASSGEVQSSVVDFDIGRPDPFCGSSFLRKSITKLHFPVAEAS</sequence>
<dbReference type="GeneID" id="107768759"/>
<dbReference type="Proteomes" id="UP000790787">
    <property type="component" value="Chromosome 24"/>
</dbReference>
<name>A0A1S3XUM2_TOBAC</name>
<proteinExistence type="predicted"/>
<evidence type="ECO:0000256" key="1">
    <source>
        <dbReference type="SAM" id="MobiDB-lite"/>
    </source>
</evidence>
<accession>A0A1S3XUM2</accession>
<keyword evidence="2" id="KW-1185">Reference proteome</keyword>
<evidence type="ECO:0000313" key="3">
    <source>
        <dbReference type="RefSeq" id="XP_016443392.1"/>
    </source>
</evidence>
<dbReference type="PANTHER" id="PTHR34952:SF8">
    <property type="entry name" value="BRI1-KD INTERACTING PROTEIN 130"/>
    <property type="match status" value="1"/>
</dbReference>
<protein>
    <submittedName>
        <fullName evidence="3">Uncharacterized protein LOC107768759</fullName>
    </submittedName>
</protein>
<feature type="region of interest" description="Disordered" evidence="1">
    <location>
        <begin position="209"/>
        <end position="271"/>
    </location>
</feature>
<dbReference type="OrthoDB" id="2016966at2759"/>
<dbReference type="AlphaFoldDB" id="A0A1S3XUM2"/>